<gene>
    <name evidence="1" type="ORF">SAMN05421676_11560</name>
</gene>
<evidence type="ECO:0000313" key="1">
    <source>
        <dbReference type="EMBL" id="SEU03721.1"/>
    </source>
</evidence>
<dbReference type="RefSeq" id="WP_093137463.1">
    <property type="nucleotide sequence ID" value="NZ_FOHJ01000015.1"/>
</dbReference>
<dbReference type="AlphaFoldDB" id="A0A1I0J226"/>
<dbReference type="OrthoDB" id="2691890at2"/>
<name>A0A1I0J226_9BACI</name>
<evidence type="ECO:0000313" key="2">
    <source>
        <dbReference type="Proteomes" id="UP000199095"/>
    </source>
</evidence>
<organism evidence="1 2">
    <name type="scientific">Salinibacillus kushneri</name>
    <dbReference type="NCBI Taxonomy" id="237682"/>
    <lineage>
        <taxon>Bacteria</taxon>
        <taxon>Bacillati</taxon>
        <taxon>Bacillota</taxon>
        <taxon>Bacilli</taxon>
        <taxon>Bacillales</taxon>
        <taxon>Bacillaceae</taxon>
        <taxon>Salinibacillus</taxon>
    </lineage>
</organism>
<keyword evidence="2" id="KW-1185">Reference proteome</keyword>
<reference evidence="2" key="1">
    <citation type="submission" date="2016-10" db="EMBL/GenBank/DDBJ databases">
        <authorList>
            <person name="Varghese N."/>
            <person name="Submissions S."/>
        </authorList>
    </citation>
    <scope>NUCLEOTIDE SEQUENCE [LARGE SCALE GENOMIC DNA]</scope>
    <source>
        <strain evidence="2">CGMCC 1.3566</strain>
    </source>
</reference>
<dbReference type="InterPro" id="IPR025553">
    <property type="entry name" value="YppF"/>
</dbReference>
<protein>
    <submittedName>
        <fullName evidence="1">YppF-like protein</fullName>
    </submittedName>
</protein>
<accession>A0A1I0J226</accession>
<dbReference type="EMBL" id="FOHJ01000015">
    <property type="protein sequence ID" value="SEU03721.1"/>
    <property type="molecule type" value="Genomic_DNA"/>
</dbReference>
<sequence length="58" mass="6853">MRLKDLIIAYQNEKKEWPESPNSLLDFCQYKYNKGEMPAADYRSLFFKLHKEGATSAH</sequence>
<dbReference type="Pfam" id="PF14178">
    <property type="entry name" value="YppF"/>
    <property type="match status" value="1"/>
</dbReference>
<dbReference type="Proteomes" id="UP000199095">
    <property type="component" value="Unassembled WGS sequence"/>
</dbReference>
<proteinExistence type="predicted"/>